<dbReference type="GeneID" id="91105086"/>
<dbReference type="KEGG" id="ker:91105086"/>
<sequence>MSSPSPPFPTPVPKCPNDLFNFDDQCVLVEDADEEIMELYMSLASTSPETTELTIDDNSGGLGFLNSNESILEITIDLTPPLPLSSSNVPVNGGSVHKRERGQKKKPPQNRSVDNVVVKVQQDLGMLKSKKGDTGSVLWRSSLHLSTQLIRQSTYPTSYPRPIFNSDILGKSSILELGSGTGLLAVLLSRLCGRYTSSDRLENLKLVKKNCEINGIGIEDGSVSLVSNIEKDKDKEKENRLLKVKPNENKSGQGHSKMTTIPEIRPKVNLEEIDWIAISQERKSHPERWPSSPTQEKAEYDLILAVDCIYNEYLVQPLIDALAKYCKKGKGEGNVVWVVVELRSSDVLTLFLEKWLTDPSGPWTIVRLSEKMMGHWDNRKARWVGWVGWR</sequence>
<feature type="compositionally biased region" description="Basic residues" evidence="1">
    <location>
        <begin position="96"/>
        <end position="108"/>
    </location>
</feature>
<keyword evidence="3" id="KW-1185">Reference proteome</keyword>
<feature type="region of interest" description="Disordered" evidence="1">
    <location>
        <begin position="83"/>
        <end position="112"/>
    </location>
</feature>
<dbReference type="Gene3D" id="3.40.50.150">
    <property type="entry name" value="Vaccinia Virus protein VP39"/>
    <property type="match status" value="1"/>
</dbReference>
<dbReference type="RefSeq" id="XP_066086141.1">
    <property type="nucleotide sequence ID" value="XM_066230044.1"/>
</dbReference>
<dbReference type="GO" id="GO:0032991">
    <property type="term" value="C:protein-containing complex"/>
    <property type="evidence" value="ECO:0007669"/>
    <property type="project" value="TreeGrafter"/>
</dbReference>
<accession>A0AAX4KQD4</accession>
<dbReference type="GO" id="GO:0008757">
    <property type="term" value="F:S-adenosylmethionine-dependent methyltransferase activity"/>
    <property type="evidence" value="ECO:0007669"/>
    <property type="project" value="UniProtKB-ARBA"/>
</dbReference>
<protein>
    <submittedName>
        <fullName evidence="2">Uncharacterized protein</fullName>
    </submittedName>
</protein>
<dbReference type="GO" id="GO:0005829">
    <property type="term" value="C:cytosol"/>
    <property type="evidence" value="ECO:0007669"/>
    <property type="project" value="TreeGrafter"/>
</dbReference>
<evidence type="ECO:0000313" key="3">
    <source>
        <dbReference type="Proteomes" id="UP001358614"/>
    </source>
</evidence>
<evidence type="ECO:0000256" key="1">
    <source>
        <dbReference type="SAM" id="MobiDB-lite"/>
    </source>
</evidence>
<dbReference type="Proteomes" id="UP001358614">
    <property type="component" value="Chromosome 1"/>
</dbReference>
<dbReference type="AlphaFoldDB" id="A0AAX4KQD4"/>
<proteinExistence type="predicted"/>
<organism evidence="2 3">
    <name type="scientific">Kwoniella europaea PYCC6329</name>
    <dbReference type="NCBI Taxonomy" id="1423913"/>
    <lineage>
        <taxon>Eukaryota</taxon>
        <taxon>Fungi</taxon>
        <taxon>Dikarya</taxon>
        <taxon>Basidiomycota</taxon>
        <taxon>Agaricomycotina</taxon>
        <taxon>Tremellomycetes</taxon>
        <taxon>Tremellales</taxon>
        <taxon>Cryptococcaceae</taxon>
        <taxon>Kwoniella</taxon>
    </lineage>
</organism>
<reference evidence="2 3" key="1">
    <citation type="submission" date="2024-01" db="EMBL/GenBank/DDBJ databases">
        <title>Comparative genomics of Cryptococcus and Kwoniella reveals pathogenesis evolution and contrasting modes of karyotype evolution via chromosome fusion or intercentromeric recombination.</title>
        <authorList>
            <person name="Coelho M.A."/>
            <person name="David-Palma M."/>
            <person name="Shea T."/>
            <person name="Bowers K."/>
            <person name="McGinley-Smith S."/>
            <person name="Mohammad A.W."/>
            <person name="Gnirke A."/>
            <person name="Yurkov A.M."/>
            <person name="Nowrousian M."/>
            <person name="Sun S."/>
            <person name="Cuomo C.A."/>
            <person name="Heitman J."/>
        </authorList>
    </citation>
    <scope>NUCLEOTIDE SEQUENCE [LARGE SCALE GENOMIC DNA]</scope>
    <source>
        <strain evidence="2 3">PYCC6329</strain>
    </source>
</reference>
<dbReference type="Pfam" id="PF10294">
    <property type="entry name" value="Methyltransf_16"/>
    <property type="match status" value="2"/>
</dbReference>
<evidence type="ECO:0000313" key="2">
    <source>
        <dbReference type="EMBL" id="WWD08174.1"/>
    </source>
</evidence>
<dbReference type="InterPro" id="IPR029063">
    <property type="entry name" value="SAM-dependent_MTases_sf"/>
</dbReference>
<dbReference type="PANTHER" id="PTHR14614:SF109">
    <property type="entry name" value="RIBOSOMAL LYSINE N-METHYLTRANSFERASE 5"/>
    <property type="match status" value="1"/>
</dbReference>
<dbReference type="InterPro" id="IPR019410">
    <property type="entry name" value="Methyltransf_16"/>
</dbReference>
<feature type="compositionally biased region" description="Low complexity" evidence="1">
    <location>
        <begin position="84"/>
        <end position="95"/>
    </location>
</feature>
<dbReference type="EMBL" id="CP144089">
    <property type="protein sequence ID" value="WWD08174.1"/>
    <property type="molecule type" value="Genomic_DNA"/>
</dbReference>
<name>A0AAX4KQD4_9TREE</name>
<dbReference type="SUPFAM" id="SSF53335">
    <property type="entry name" value="S-adenosyl-L-methionine-dependent methyltransferases"/>
    <property type="match status" value="1"/>
</dbReference>
<gene>
    <name evidence="2" type="ORF">V865_006285</name>
</gene>
<dbReference type="PANTHER" id="PTHR14614">
    <property type="entry name" value="HEPATOCELLULAR CARCINOMA-ASSOCIATED ANTIGEN"/>
    <property type="match status" value="1"/>
</dbReference>